<dbReference type="AlphaFoldDB" id="H2YVZ9"/>
<dbReference type="Ensembl" id="ENSCSAVT00000009627.1">
    <property type="protein sequence ID" value="ENSCSAVP00000009510.1"/>
    <property type="gene ID" value="ENSCSAVG00000005592.1"/>
</dbReference>
<reference evidence="2" key="2">
    <citation type="submission" date="2025-08" db="UniProtKB">
        <authorList>
            <consortium name="Ensembl"/>
        </authorList>
    </citation>
    <scope>IDENTIFICATION</scope>
</reference>
<accession>H2YVZ9</accession>
<keyword evidence="3" id="KW-1185">Reference proteome</keyword>
<evidence type="ECO:0000313" key="2">
    <source>
        <dbReference type="Ensembl" id="ENSCSAVP00000009510.1"/>
    </source>
</evidence>
<dbReference type="InParanoid" id="H2YVZ9"/>
<evidence type="ECO:0000256" key="1">
    <source>
        <dbReference type="SAM" id="MobiDB-lite"/>
    </source>
</evidence>
<organism evidence="2 3">
    <name type="scientific">Ciona savignyi</name>
    <name type="common">Pacific transparent sea squirt</name>
    <dbReference type="NCBI Taxonomy" id="51511"/>
    <lineage>
        <taxon>Eukaryota</taxon>
        <taxon>Metazoa</taxon>
        <taxon>Chordata</taxon>
        <taxon>Tunicata</taxon>
        <taxon>Ascidiacea</taxon>
        <taxon>Phlebobranchia</taxon>
        <taxon>Cionidae</taxon>
        <taxon>Ciona</taxon>
    </lineage>
</organism>
<reference evidence="3" key="1">
    <citation type="submission" date="2003-08" db="EMBL/GenBank/DDBJ databases">
        <authorList>
            <person name="Birren B."/>
            <person name="Nusbaum C."/>
            <person name="Abebe A."/>
            <person name="Abouelleil A."/>
            <person name="Adekoya E."/>
            <person name="Ait-zahra M."/>
            <person name="Allen N."/>
            <person name="Allen T."/>
            <person name="An P."/>
            <person name="Anderson M."/>
            <person name="Anderson S."/>
            <person name="Arachchi H."/>
            <person name="Armbruster J."/>
            <person name="Bachantsang P."/>
            <person name="Baldwin J."/>
            <person name="Barry A."/>
            <person name="Bayul T."/>
            <person name="Blitshsteyn B."/>
            <person name="Bloom T."/>
            <person name="Blye J."/>
            <person name="Boguslavskiy L."/>
            <person name="Borowsky M."/>
            <person name="Boukhgalter B."/>
            <person name="Brunache A."/>
            <person name="Butler J."/>
            <person name="Calixte N."/>
            <person name="Calvo S."/>
            <person name="Camarata J."/>
            <person name="Campo K."/>
            <person name="Chang J."/>
            <person name="Cheshatsang Y."/>
            <person name="Citroen M."/>
            <person name="Collymore A."/>
            <person name="Considine T."/>
            <person name="Cook A."/>
            <person name="Cooke P."/>
            <person name="Corum B."/>
            <person name="Cuomo C."/>
            <person name="David R."/>
            <person name="Dawoe T."/>
            <person name="Degray S."/>
            <person name="Dodge S."/>
            <person name="Dooley K."/>
            <person name="Dorje P."/>
            <person name="Dorjee K."/>
            <person name="Dorris L."/>
            <person name="Duffey N."/>
            <person name="Dupes A."/>
            <person name="Elkins T."/>
            <person name="Engels R."/>
            <person name="Erickson J."/>
            <person name="Farina A."/>
            <person name="Faro S."/>
            <person name="Ferreira P."/>
            <person name="Fischer H."/>
            <person name="Fitzgerald M."/>
            <person name="Foley K."/>
            <person name="Gage D."/>
            <person name="Galagan J."/>
            <person name="Gearin G."/>
            <person name="Gnerre S."/>
            <person name="Gnirke A."/>
            <person name="Goyette A."/>
            <person name="Graham J."/>
            <person name="Grandbois E."/>
            <person name="Gyaltsen K."/>
            <person name="Hafez N."/>
            <person name="Hagopian D."/>
            <person name="Hagos B."/>
            <person name="Hall J."/>
            <person name="Hatcher B."/>
            <person name="Heller A."/>
            <person name="Higgins H."/>
            <person name="Honan T."/>
            <person name="Horn A."/>
            <person name="Houde N."/>
            <person name="Hughes L."/>
            <person name="Hulme W."/>
            <person name="Husby E."/>
            <person name="Iliev I."/>
            <person name="Jaffe D."/>
            <person name="Jones C."/>
            <person name="Kamal M."/>
            <person name="Kamat A."/>
            <person name="Kamvysselis M."/>
            <person name="Karlsson E."/>
            <person name="Kells C."/>
            <person name="Kieu A."/>
            <person name="Kisner P."/>
            <person name="Kodira C."/>
            <person name="Kulbokas E."/>
            <person name="Labutti K."/>
            <person name="Lama D."/>
            <person name="Landers T."/>
            <person name="Leger J."/>
            <person name="Levine S."/>
            <person name="Lewis D."/>
            <person name="Lewis T."/>
            <person name="Lindblad-toh K."/>
            <person name="Liu X."/>
            <person name="Lokyitsang T."/>
            <person name="Lokyitsang Y."/>
            <person name="Lucien O."/>
            <person name="Lui A."/>
            <person name="Ma L.J."/>
            <person name="Mabbitt R."/>
            <person name="Macdonald J."/>
            <person name="Maclean C."/>
            <person name="Major J."/>
            <person name="Manning J."/>
            <person name="Marabella R."/>
            <person name="Maru K."/>
            <person name="Matthews C."/>
            <person name="Mauceli E."/>
            <person name="Mccarthy M."/>
            <person name="Mcdonough S."/>
            <person name="Mcghee T."/>
            <person name="Meldrim J."/>
            <person name="Meneus L."/>
            <person name="Mesirov J."/>
            <person name="Mihalev A."/>
            <person name="Mihova T."/>
            <person name="Mikkelsen T."/>
            <person name="Mlenga V."/>
            <person name="Moru K."/>
            <person name="Mozes J."/>
            <person name="Mulrain L."/>
            <person name="Munson G."/>
            <person name="Naylor J."/>
            <person name="Newes C."/>
            <person name="Nguyen C."/>
            <person name="Nguyen N."/>
            <person name="Nguyen T."/>
            <person name="Nicol R."/>
            <person name="Nielsen C."/>
            <person name="Nizzari M."/>
            <person name="Norbu C."/>
            <person name="Norbu N."/>
            <person name="O'donnell P."/>
            <person name="Okoawo O."/>
            <person name="O'leary S."/>
            <person name="Omotosho B."/>
            <person name="O'neill K."/>
            <person name="Osman S."/>
            <person name="Parker S."/>
            <person name="Perrin D."/>
            <person name="Phunkhang P."/>
            <person name="Piqani B."/>
            <person name="Purcell S."/>
            <person name="Rachupka T."/>
            <person name="Ramasamy U."/>
            <person name="Rameau R."/>
            <person name="Ray V."/>
            <person name="Raymond C."/>
            <person name="Retta R."/>
            <person name="Richardson S."/>
            <person name="Rise C."/>
            <person name="Rodriguez J."/>
            <person name="Rogers J."/>
            <person name="Rogov P."/>
            <person name="Rutman M."/>
            <person name="Schupbach R."/>
            <person name="Seaman C."/>
            <person name="Settipalli S."/>
            <person name="Sharpe T."/>
            <person name="Sheridan J."/>
            <person name="Sherpa N."/>
            <person name="Shi J."/>
            <person name="Smirnov S."/>
            <person name="Smith C."/>
            <person name="Sougnez C."/>
            <person name="Spencer B."/>
            <person name="Stalker J."/>
            <person name="Stange-thomann N."/>
            <person name="Stavropoulos S."/>
            <person name="Stetson K."/>
            <person name="Stone C."/>
            <person name="Stone S."/>
            <person name="Stubbs M."/>
            <person name="Talamas J."/>
            <person name="Tchuinga P."/>
            <person name="Tenzing P."/>
            <person name="Tesfaye S."/>
            <person name="Theodore J."/>
            <person name="Thoulutsang Y."/>
            <person name="Topham K."/>
            <person name="Towey S."/>
            <person name="Tsamla T."/>
            <person name="Tsomo N."/>
            <person name="Vallee D."/>
            <person name="Vassiliev H."/>
            <person name="Venkataraman V."/>
            <person name="Vinson J."/>
            <person name="Vo A."/>
            <person name="Wade C."/>
            <person name="Wang S."/>
            <person name="Wangchuk T."/>
            <person name="Wangdi T."/>
            <person name="Whittaker C."/>
            <person name="Wilkinson J."/>
            <person name="Wu Y."/>
            <person name="Wyman D."/>
            <person name="Yadav S."/>
            <person name="Yang S."/>
            <person name="Yang X."/>
            <person name="Yeager S."/>
            <person name="Yee E."/>
            <person name="Young G."/>
            <person name="Zainoun J."/>
            <person name="Zembeck L."/>
            <person name="Zimmer A."/>
            <person name="Zody M."/>
            <person name="Lander E."/>
        </authorList>
    </citation>
    <scope>NUCLEOTIDE SEQUENCE [LARGE SCALE GENOMIC DNA]</scope>
</reference>
<protein>
    <submittedName>
        <fullName evidence="2">Uncharacterized protein</fullName>
    </submittedName>
</protein>
<feature type="region of interest" description="Disordered" evidence="1">
    <location>
        <begin position="241"/>
        <end position="262"/>
    </location>
</feature>
<proteinExistence type="predicted"/>
<reference evidence="2" key="3">
    <citation type="submission" date="2025-09" db="UniProtKB">
        <authorList>
            <consortium name="Ensembl"/>
        </authorList>
    </citation>
    <scope>IDENTIFICATION</scope>
</reference>
<sequence>MVQGITSANIIKVSARNVTSNKVIPIVAQLAGTRITKTSPSTPRSKPNIIVVHRPTPSKPKFLEIDGRGGKPSSPVISTEGDTGVKSTTAVIKSVPTKLVSVPANVRKISGSTISSAFPKTVHKVIRKRNLQQVVFKPSASVITSPSTFPPTTTTTVPTGFNVIKPGYKSPTPTSQKTVCVPKSIKPLMALKSPGLGSPKVVPYPDFHEPSAPIQIPPFSPSLLHPNPQVLMKKHRQRLVTINTSKDRVTPPSSEEGMRDFQ</sequence>
<evidence type="ECO:0000313" key="3">
    <source>
        <dbReference type="Proteomes" id="UP000007875"/>
    </source>
</evidence>
<name>H2YVZ9_CIOSA</name>
<dbReference type="HOGENOM" id="CLU_1061549_0_0_1"/>
<dbReference type="Proteomes" id="UP000007875">
    <property type="component" value="Unassembled WGS sequence"/>
</dbReference>